<accession>A0AAE1NW53</accession>
<evidence type="ECO:0000256" key="1">
    <source>
        <dbReference type="SAM" id="MobiDB-lite"/>
    </source>
</evidence>
<sequence length="23" mass="2614">MRGSVGREVWRGKETRHNDNTAG</sequence>
<dbReference type="EMBL" id="JAWZYT010003899">
    <property type="protein sequence ID" value="KAK4296257.1"/>
    <property type="molecule type" value="Genomic_DNA"/>
</dbReference>
<evidence type="ECO:0000313" key="3">
    <source>
        <dbReference type="Proteomes" id="UP001292094"/>
    </source>
</evidence>
<reference evidence="2" key="1">
    <citation type="submission" date="2023-11" db="EMBL/GenBank/DDBJ databases">
        <title>Genome assemblies of two species of porcelain crab, Petrolisthes cinctipes and Petrolisthes manimaculis (Anomura: Porcellanidae).</title>
        <authorList>
            <person name="Angst P."/>
        </authorList>
    </citation>
    <scope>NUCLEOTIDE SEQUENCE</scope>
    <source>
        <strain evidence="2">PB745_02</strain>
        <tissue evidence="2">Gill</tissue>
    </source>
</reference>
<feature type="non-terminal residue" evidence="2">
    <location>
        <position position="23"/>
    </location>
</feature>
<name>A0AAE1NW53_9EUCA</name>
<proteinExistence type="predicted"/>
<gene>
    <name evidence="2" type="ORF">Pmani_031229</name>
</gene>
<dbReference type="AlphaFoldDB" id="A0AAE1NW53"/>
<evidence type="ECO:0000313" key="2">
    <source>
        <dbReference type="EMBL" id="KAK4296257.1"/>
    </source>
</evidence>
<feature type="compositionally biased region" description="Basic and acidic residues" evidence="1">
    <location>
        <begin position="8"/>
        <end position="23"/>
    </location>
</feature>
<organism evidence="2 3">
    <name type="scientific">Petrolisthes manimaculis</name>
    <dbReference type="NCBI Taxonomy" id="1843537"/>
    <lineage>
        <taxon>Eukaryota</taxon>
        <taxon>Metazoa</taxon>
        <taxon>Ecdysozoa</taxon>
        <taxon>Arthropoda</taxon>
        <taxon>Crustacea</taxon>
        <taxon>Multicrustacea</taxon>
        <taxon>Malacostraca</taxon>
        <taxon>Eumalacostraca</taxon>
        <taxon>Eucarida</taxon>
        <taxon>Decapoda</taxon>
        <taxon>Pleocyemata</taxon>
        <taxon>Anomura</taxon>
        <taxon>Galatheoidea</taxon>
        <taxon>Porcellanidae</taxon>
        <taxon>Petrolisthes</taxon>
    </lineage>
</organism>
<keyword evidence="3" id="KW-1185">Reference proteome</keyword>
<dbReference type="Proteomes" id="UP001292094">
    <property type="component" value="Unassembled WGS sequence"/>
</dbReference>
<feature type="region of interest" description="Disordered" evidence="1">
    <location>
        <begin position="1"/>
        <end position="23"/>
    </location>
</feature>
<protein>
    <submittedName>
        <fullName evidence="2">Uncharacterized protein</fullName>
    </submittedName>
</protein>
<comment type="caution">
    <text evidence="2">The sequence shown here is derived from an EMBL/GenBank/DDBJ whole genome shotgun (WGS) entry which is preliminary data.</text>
</comment>